<dbReference type="OrthoDB" id="3157at2157"/>
<dbReference type="AlphaFoldDB" id="A0A7D5M0N1"/>
<dbReference type="Proteomes" id="UP000509771">
    <property type="component" value="Chromosome"/>
</dbReference>
<protein>
    <submittedName>
        <fullName evidence="2">Uncharacterized protein</fullName>
    </submittedName>
</protein>
<reference evidence="2 3" key="1">
    <citation type="submission" date="2018-02" db="EMBL/GenBank/DDBJ databases">
        <title>Complete genome of Nitrosopumilus cobalaminigenes HCA1.</title>
        <authorList>
            <person name="Qin W."/>
            <person name="Zheng Y."/>
            <person name="Stahl D.A."/>
        </authorList>
    </citation>
    <scope>NUCLEOTIDE SEQUENCE [LARGE SCALE GENOMIC DNA]</scope>
    <source>
        <strain evidence="2 3">HCA1</strain>
    </source>
</reference>
<gene>
    <name evidence="2" type="ORF">C5F47_04465</name>
</gene>
<evidence type="ECO:0000313" key="3">
    <source>
        <dbReference type="Proteomes" id="UP000509771"/>
    </source>
</evidence>
<dbReference type="RefSeq" id="WP_179361706.1">
    <property type="nucleotide sequence ID" value="NZ_CP026993.1"/>
</dbReference>
<proteinExistence type="predicted"/>
<keyword evidence="1" id="KW-0472">Membrane</keyword>
<sequence>MKGILLILGLILGMFIIPVQAQTTSEFGYQLHPEKLLENTEGTLQVFVTSNEMMVPKQITNLKAISSDNSIIEILEIKDGSDKYTKNILLKANNPGITSIALAAEGFSSKEISLEVFNNNNYPTQMLMKITPNVFPIDGPKYGHIVIEIATTGGIPTVTSEDIVVQLDTPHNEIIKIKDSELVISEGEYYAITEFEIIGTGDAIIFAETENMKKISSVVNILEAEKPLTLKLYTFPENYNSYSGTKGFAIVQLVDGEGIPVLSEEDIHFSLTVENPDVSINTSHDFEEINFAQKELVIEKGSYSAFTEFTPRLNLGDSTEELVQTFNIFVSVENYLTSENSITIAHDQIGSLEGDGPSITKVLPFLTTGKNEIIAVTYYETDIEVARQVGGNIGGSQSRELITVTVPVTAKENHSITFSSSEIDVVNPINPIMKKSDNVVLVFGETGPLMSEGDTIFSITDNEGIKTVTGNPIGPIEEDLGLTVEPLLPMILAEKEFPVIAYMLESENSEDGVVITGEDEDAEADPRLGVTPFIEDSVLTFSANDFIETDHVTIKKNQDYAILNMLSNKVGTTSLPYQLGGFSGTTNIISHTTDPSDIHLSFPKIILANSNTLATIQLLDSAKNPVYAKNDVIIKLVSNNENIIQIPQELTIKSGEYFAMFDINSFDEGEIELAILSEDMALTKYDIEVIDITPVLALDLLGGMNWNERLEGKLSVSIPEIETALDGFNVEWEVQGGEVLQFDETTDSNGVAIMNVMANDQETITISAIVSGNGLSSSTLSKTAQIQNIPIDEVVENVPEEQGFGLPIDMNTIIMIIIPIAVGGSLVMLKKMDKLDIITDRISFGEKIEEIKERVSDIRNR</sequence>
<organism evidence="2 3">
    <name type="scientific">Nitrosopumilus cobalaminigenes</name>
    <dbReference type="NCBI Taxonomy" id="1470066"/>
    <lineage>
        <taxon>Archaea</taxon>
        <taxon>Nitrososphaerota</taxon>
        <taxon>Nitrososphaeria</taxon>
        <taxon>Nitrosopumilales</taxon>
        <taxon>Nitrosopumilaceae</taxon>
        <taxon>Nitrosopumilus</taxon>
    </lineage>
</organism>
<dbReference type="InterPro" id="IPR008964">
    <property type="entry name" value="Invasin/intimin_cell_adhesion"/>
</dbReference>
<dbReference type="EMBL" id="CP026993">
    <property type="protein sequence ID" value="QLH02855.1"/>
    <property type="molecule type" value="Genomic_DNA"/>
</dbReference>
<keyword evidence="1" id="KW-1133">Transmembrane helix</keyword>
<evidence type="ECO:0000313" key="2">
    <source>
        <dbReference type="EMBL" id="QLH02855.1"/>
    </source>
</evidence>
<keyword evidence="1" id="KW-0812">Transmembrane</keyword>
<name>A0A7D5M0N1_9ARCH</name>
<accession>A0A7D5M0N1</accession>
<feature type="transmembrane region" description="Helical" evidence="1">
    <location>
        <begin position="810"/>
        <end position="829"/>
    </location>
</feature>
<keyword evidence="3" id="KW-1185">Reference proteome</keyword>
<dbReference type="GeneID" id="56059259"/>
<evidence type="ECO:0000256" key="1">
    <source>
        <dbReference type="SAM" id="Phobius"/>
    </source>
</evidence>
<dbReference type="SUPFAM" id="SSF49373">
    <property type="entry name" value="Invasin/intimin cell-adhesion fragments"/>
    <property type="match status" value="1"/>
</dbReference>
<dbReference type="KEGG" id="ncl:C5F47_04465"/>